<evidence type="ECO:0000256" key="3">
    <source>
        <dbReference type="ARBA" id="ARBA00022692"/>
    </source>
</evidence>
<dbReference type="PANTHER" id="PTHR43791:SF41">
    <property type="entry name" value="MAJOR FACILITATOR SUPERFAMILY (MFS) PROFILE DOMAIN-CONTAINING PROTEIN"/>
    <property type="match status" value="1"/>
</dbReference>
<name>A0A9P5L8B2_9HYPO</name>
<feature type="transmembrane region" description="Helical" evidence="7">
    <location>
        <begin position="106"/>
        <end position="124"/>
    </location>
</feature>
<dbReference type="InterPro" id="IPR036259">
    <property type="entry name" value="MFS_trans_sf"/>
</dbReference>
<keyword evidence="3 7" id="KW-0812">Transmembrane</keyword>
<evidence type="ECO:0000256" key="7">
    <source>
        <dbReference type="SAM" id="Phobius"/>
    </source>
</evidence>
<feature type="domain" description="Major facilitator superfamily (MFS) profile" evidence="8">
    <location>
        <begin position="69"/>
        <end position="511"/>
    </location>
</feature>
<dbReference type="SUPFAM" id="SSF103473">
    <property type="entry name" value="MFS general substrate transporter"/>
    <property type="match status" value="1"/>
</dbReference>
<keyword evidence="6" id="KW-0325">Glycoprotein</keyword>
<dbReference type="OrthoDB" id="6730379at2759"/>
<reference evidence="9" key="1">
    <citation type="submission" date="2020-03" db="EMBL/GenBank/DDBJ databases">
        <title>Draft Genome Sequence of Cylindrodendrum hubeiense.</title>
        <authorList>
            <person name="Buettner E."/>
            <person name="Kellner H."/>
        </authorList>
    </citation>
    <scope>NUCLEOTIDE SEQUENCE</scope>
    <source>
        <strain evidence="9">IHI 201604</strain>
    </source>
</reference>
<dbReference type="Gene3D" id="1.20.1250.20">
    <property type="entry name" value="MFS general substrate transporter like domains"/>
    <property type="match status" value="1"/>
</dbReference>
<evidence type="ECO:0000256" key="1">
    <source>
        <dbReference type="ARBA" id="ARBA00004141"/>
    </source>
</evidence>
<dbReference type="GO" id="GO:0022857">
    <property type="term" value="F:transmembrane transporter activity"/>
    <property type="evidence" value="ECO:0007669"/>
    <property type="project" value="InterPro"/>
</dbReference>
<dbReference type="GO" id="GO:0016020">
    <property type="term" value="C:membrane"/>
    <property type="evidence" value="ECO:0007669"/>
    <property type="project" value="UniProtKB-SubCell"/>
</dbReference>
<gene>
    <name evidence="9" type="ORF">G7Z17_g9260</name>
</gene>
<keyword evidence="10" id="KW-1185">Reference proteome</keyword>
<evidence type="ECO:0000259" key="8">
    <source>
        <dbReference type="PROSITE" id="PS50850"/>
    </source>
</evidence>
<proteinExistence type="predicted"/>
<feature type="transmembrane region" description="Helical" evidence="7">
    <location>
        <begin position="136"/>
        <end position="155"/>
    </location>
</feature>
<comment type="caution">
    <text evidence="9">The sequence shown here is derived from an EMBL/GenBank/DDBJ whole genome shotgun (WGS) entry which is preliminary data.</text>
</comment>
<feature type="transmembrane region" description="Helical" evidence="7">
    <location>
        <begin position="331"/>
        <end position="350"/>
    </location>
</feature>
<evidence type="ECO:0000256" key="2">
    <source>
        <dbReference type="ARBA" id="ARBA00022448"/>
    </source>
</evidence>
<keyword evidence="2" id="KW-0813">Transport</keyword>
<keyword evidence="4 7" id="KW-1133">Transmembrane helix</keyword>
<evidence type="ECO:0000313" key="9">
    <source>
        <dbReference type="EMBL" id="KAF7545323.1"/>
    </source>
</evidence>
<dbReference type="InterPro" id="IPR020846">
    <property type="entry name" value="MFS_dom"/>
</dbReference>
<feature type="transmembrane region" description="Helical" evidence="7">
    <location>
        <begin position="452"/>
        <end position="472"/>
    </location>
</feature>
<feature type="transmembrane region" description="Helical" evidence="7">
    <location>
        <begin position="69"/>
        <end position="94"/>
    </location>
</feature>
<feature type="transmembrane region" description="Helical" evidence="7">
    <location>
        <begin position="359"/>
        <end position="376"/>
    </location>
</feature>
<organism evidence="9 10">
    <name type="scientific">Cylindrodendrum hubeiense</name>
    <dbReference type="NCBI Taxonomy" id="595255"/>
    <lineage>
        <taxon>Eukaryota</taxon>
        <taxon>Fungi</taxon>
        <taxon>Dikarya</taxon>
        <taxon>Ascomycota</taxon>
        <taxon>Pezizomycotina</taxon>
        <taxon>Sordariomycetes</taxon>
        <taxon>Hypocreomycetidae</taxon>
        <taxon>Hypocreales</taxon>
        <taxon>Nectriaceae</taxon>
        <taxon>Cylindrodendrum</taxon>
    </lineage>
</organism>
<evidence type="ECO:0000256" key="5">
    <source>
        <dbReference type="ARBA" id="ARBA00023136"/>
    </source>
</evidence>
<dbReference type="InterPro" id="IPR011701">
    <property type="entry name" value="MFS"/>
</dbReference>
<evidence type="ECO:0000256" key="6">
    <source>
        <dbReference type="ARBA" id="ARBA00023180"/>
    </source>
</evidence>
<dbReference type="Proteomes" id="UP000722485">
    <property type="component" value="Unassembled WGS sequence"/>
</dbReference>
<dbReference type="EMBL" id="JAANBB010000259">
    <property type="protein sequence ID" value="KAF7545323.1"/>
    <property type="molecule type" value="Genomic_DNA"/>
</dbReference>
<feature type="transmembrane region" description="Helical" evidence="7">
    <location>
        <begin position="226"/>
        <end position="246"/>
    </location>
</feature>
<accession>A0A9P5L8B2</accession>
<dbReference type="PANTHER" id="PTHR43791">
    <property type="entry name" value="PERMEASE-RELATED"/>
    <property type="match status" value="1"/>
</dbReference>
<feature type="transmembrane region" description="Helical" evidence="7">
    <location>
        <begin position="295"/>
        <end position="319"/>
    </location>
</feature>
<keyword evidence="5 7" id="KW-0472">Membrane</keyword>
<dbReference type="AlphaFoldDB" id="A0A9P5L8B2"/>
<sequence>MSDKKDLAMMPEIEPSATTGVGDVKNTDENGCPTVIEDAEEFLRMHQHEWGDYTEQDAKRVLKRIDWRLMPLLMVTLTFAGVDKIIVSNAAVYGMTDDLNLRGQQYSWAVSIFYFGYMLAAYPANALLQKFPVGRCLTIACISWGGSVALIATSPNFAVLMFLRFVMGSTESFVFPCMTILVSMWYTRKEQPLRSAITFTSFSTLFSGTISYGIGNAEINIAPWRLLFITLGAMTMLWGVVLFFTIPDSPLQENFMKGKDKYIALDRVKSNMTGIENREFKLYQVKEAFTDYKTYVLFLFYLCMNVPTGGLSAFAAQIISGIGNSKLETMLLTMPASLFQTLAGLTVAIPQRWLTNKRCLSSAICCLIPLTCSILIKELPAENKTGRLLCYYFFYFFWGPYATVLSLPMANVSGHTKKLTVTASIFVAYCCAMIIGPQVFLTKEAPNYPTGYRCLMGFEIAAIFLLGVYAVGCKMENKRRDKIEGANVELSLGEMVEDKTDYEKKGFRYTY</sequence>
<evidence type="ECO:0000256" key="4">
    <source>
        <dbReference type="ARBA" id="ARBA00022989"/>
    </source>
</evidence>
<comment type="subcellular location">
    <subcellularLocation>
        <location evidence="1">Membrane</location>
        <topology evidence="1">Multi-pass membrane protein</topology>
    </subcellularLocation>
</comment>
<dbReference type="Pfam" id="PF07690">
    <property type="entry name" value="MFS_1"/>
    <property type="match status" value="1"/>
</dbReference>
<dbReference type="PROSITE" id="PS50850">
    <property type="entry name" value="MFS"/>
    <property type="match status" value="1"/>
</dbReference>
<feature type="transmembrane region" description="Helical" evidence="7">
    <location>
        <begin position="388"/>
        <end position="407"/>
    </location>
</feature>
<feature type="transmembrane region" description="Helical" evidence="7">
    <location>
        <begin position="196"/>
        <end position="214"/>
    </location>
</feature>
<evidence type="ECO:0000313" key="10">
    <source>
        <dbReference type="Proteomes" id="UP000722485"/>
    </source>
</evidence>
<feature type="transmembrane region" description="Helical" evidence="7">
    <location>
        <begin position="161"/>
        <end position="184"/>
    </location>
</feature>
<feature type="transmembrane region" description="Helical" evidence="7">
    <location>
        <begin position="419"/>
        <end position="440"/>
    </location>
</feature>
<protein>
    <recommendedName>
        <fullName evidence="8">Major facilitator superfamily (MFS) profile domain-containing protein</fullName>
    </recommendedName>
</protein>